<dbReference type="PANTHER" id="PTHR43619:SF2">
    <property type="entry name" value="S-ADENOSYL-L-METHIONINE-DEPENDENT METHYLTRANSFERASES SUPERFAMILY PROTEIN"/>
    <property type="match status" value="1"/>
</dbReference>
<gene>
    <name evidence="3" type="ORF">GCM10023116_48820</name>
</gene>
<dbReference type="Pfam" id="PF04072">
    <property type="entry name" value="LCM"/>
    <property type="match status" value="1"/>
</dbReference>
<keyword evidence="4" id="KW-1185">Reference proteome</keyword>
<keyword evidence="1 3" id="KW-0489">Methyltransferase</keyword>
<keyword evidence="2" id="KW-0808">Transferase</keyword>
<dbReference type="SUPFAM" id="SSF53335">
    <property type="entry name" value="S-adenosyl-L-methionine-dependent methyltransferases"/>
    <property type="match status" value="1"/>
</dbReference>
<dbReference type="Gene3D" id="3.40.50.150">
    <property type="entry name" value="Vaccinia Virus protein VP39"/>
    <property type="match status" value="1"/>
</dbReference>
<accession>A0ABP8VAL3</accession>
<reference evidence="4" key="1">
    <citation type="journal article" date="2019" name="Int. J. Syst. Evol. Microbiol.">
        <title>The Global Catalogue of Microorganisms (GCM) 10K type strain sequencing project: providing services to taxonomists for standard genome sequencing and annotation.</title>
        <authorList>
            <consortium name="The Broad Institute Genomics Platform"/>
            <consortium name="The Broad Institute Genome Sequencing Center for Infectious Disease"/>
            <person name="Wu L."/>
            <person name="Ma J."/>
        </authorList>
    </citation>
    <scope>NUCLEOTIDE SEQUENCE [LARGE SCALE GENOMIC DNA]</scope>
    <source>
        <strain evidence="4">JCM 17805</strain>
    </source>
</reference>
<name>A0ABP8VAL3_9GAMM</name>
<protein>
    <submittedName>
        <fullName evidence="3">Class I SAM-dependent methyltransferase</fullName>
    </submittedName>
</protein>
<dbReference type="PANTHER" id="PTHR43619">
    <property type="entry name" value="S-ADENOSYL-L-METHIONINE-DEPENDENT METHYLTRANSFERASE YKTD-RELATED"/>
    <property type="match status" value="1"/>
</dbReference>
<proteinExistence type="predicted"/>
<organism evidence="3 4">
    <name type="scientific">Kistimonas scapharcae</name>
    <dbReference type="NCBI Taxonomy" id="1036133"/>
    <lineage>
        <taxon>Bacteria</taxon>
        <taxon>Pseudomonadati</taxon>
        <taxon>Pseudomonadota</taxon>
        <taxon>Gammaproteobacteria</taxon>
        <taxon>Oceanospirillales</taxon>
        <taxon>Endozoicomonadaceae</taxon>
        <taxon>Kistimonas</taxon>
    </lineage>
</organism>
<evidence type="ECO:0000256" key="1">
    <source>
        <dbReference type="ARBA" id="ARBA00022603"/>
    </source>
</evidence>
<evidence type="ECO:0000313" key="3">
    <source>
        <dbReference type="EMBL" id="GAA4652598.1"/>
    </source>
</evidence>
<evidence type="ECO:0000256" key="2">
    <source>
        <dbReference type="ARBA" id="ARBA00022679"/>
    </source>
</evidence>
<dbReference type="Proteomes" id="UP001500604">
    <property type="component" value="Unassembled WGS sequence"/>
</dbReference>
<comment type="caution">
    <text evidence="3">The sequence shown here is derived from an EMBL/GenBank/DDBJ whole genome shotgun (WGS) entry which is preliminary data.</text>
</comment>
<evidence type="ECO:0000313" key="4">
    <source>
        <dbReference type="Proteomes" id="UP001500604"/>
    </source>
</evidence>
<dbReference type="InterPro" id="IPR007213">
    <property type="entry name" value="Ppm1/Ppm2/Tcmp"/>
</dbReference>
<sequence length="289" mass="32245">MSPSANFSPDADTSRISISALYTGHVWFRHGLSLPELYSFKGKLSYGALAPVNALIRAVAGADIETFLLERHLIIDELLSRAIEQQGVCQVIEIAAGMSPRGACFMRKYAHSLRYIEADLPEMAARKRRYLSQHGLLSDQHQVAECNILAQEGADSLSVLFSSLDSSKPVLVITEGLVNYFELPVITDFWKRLADNLVTFPKGIYLTEIYPDLQEHPLYRWVQFAQKVVGLLTRGGYPLHYRDDQEIEVGFAGCGFAEIKVHNPASYYDSLPLKKLEIPSAVRIVEAAV</sequence>
<dbReference type="GO" id="GO:0032259">
    <property type="term" value="P:methylation"/>
    <property type="evidence" value="ECO:0007669"/>
    <property type="project" value="UniProtKB-KW"/>
</dbReference>
<dbReference type="GO" id="GO:0008168">
    <property type="term" value="F:methyltransferase activity"/>
    <property type="evidence" value="ECO:0007669"/>
    <property type="project" value="UniProtKB-KW"/>
</dbReference>
<dbReference type="InterPro" id="IPR029063">
    <property type="entry name" value="SAM-dependent_MTases_sf"/>
</dbReference>
<dbReference type="RefSeq" id="WP_345199194.1">
    <property type="nucleotide sequence ID" value="NZ_BAABFL010000478.1"/>
</dbReference>
<dbReference type="EMBL" id="BAABFL010000478">
    <property type="protein sequence ID" value="GAA4652598.1"/>
    <property type="molecule type" value="Genomic_DNA"/>
</dbReference>